<organism evidence="1 2">
    <name type="scientific">Bryocella elongata</name>
    <dbReference type="NCBI Taxonomy" id="863522"/>
    <lineage>
        <taxon>Bacteria</taxon>
        <taxon>Pseudomonadati</taxon>
        <taxon>Acidobacteriota</taxon>
        <taxon>Terriglobia</taxon>
        <taxon>Terriglobales</taxon>
        <taxon>Acidobacteriaceae</taxon>
        <taxon>Bryocella</taxon>
    </lineage>
</organism>
<name>A0A1H5Y4Y2_9BACT</name>
<accession>A0A1H5Y4Y2</accession>
<evidence type="ECO:0000313" key="1">
    <source>
        <dbReference type="EMBL" id="SEG18650.1"/>
    </source>
</evidence>
<dbReference type="AlphaFoldDB" id="A0A1H5Y4Y2"/>
<gene>
    <name evidence="1" type="ORF">SAMN05421819_2108</name>
</gene>
<proteinExistence type="predicted"/>
<dbReference type="Proteomes" id="UP000236728">
    <property type="component" value="Unassembled WGS sequence"/>
</dbReference>
<evidence type="ECO:0000313" key="2">
    <source>
        <dbReference type="Proteomes" id="UP000236728"/>
    </source>
</evidence>
<keyword evidence="2" id="KW-1185">Reference proteome</keyword>
<dbReference type="EMBL" id="FNVA01000003">
    <property type="protein sequence ID" value="SEG18650.1"/>
    <property type="molecule type" value="Genomic_DNA"/>
</dbReference>
<sequence>MSDRPGSRGDRGGIGFVLRCEGSPEIFVSNDADGHLVDQSGRRYAGTFDGRQVVFRSADGLPCEGAWVLGSGEVTGISGGGDLSERFHFTFLDHGRGNQRLNARFRFEGKTEEAIAAFLGAGYCVSRWDNRFNKQHQAPAGGFLVHLRSRGHWLTGADSGHAILTMFPGERSSVSGEVHVGEHNPTTGMGIGFLLHLAETYAWWARR</sequence>
<reference evidence="1 2" key="1">
    <citation type="submission" date="2016-10" db="EMBL/GenBank/DDBJ databases">
        <authorList>
            <person name="de Groot N.N."/>
        </authorList>
    </citation>
    <scope>NUCLEOTIDE SEQUENCE [LARGE SCALE GENOMIC DNA]</scope>
    <source>
        <strain evidence="1 2">DSM 22489</strain>
    </source>
</reference>
<protein>
    <submittedName>
        <fullName evidence="1">Uncharacterized protein</fullName>
    </submittedName>
</protein>
<dbReference type="RefSeq" id="WP_103933004.1">
    <property type="nucleotide sequence ID" value="NZ_FNVA01000003.1"/>
</dbReference>
<dbReference type="OrthoDB" id="9836951at2"/>